<evidence type="ECO:0000313" key="1">
    <source>
        <dbReference type="EMBL" id="MBX42829.1"/>
    </source>
</evidence>
<reference evidence="1" key="1">
    <citation type="submission" date="2018-02" db="EMBL/GenBank/DDBJ databases">
        <title>Rhizophora mucronata_Transcriptome.</title>
        <authorList>
            <person name="Meera S.P."/>
            <person name="Sreeshan A."/>
            <person name="Augustine A."/>
        </authorList>
    </citation>
    <scope>NUCLEOTIDE SEQUENCE</scope>
    <source>
        <tissue evidence="1">Leaf</tissue>
    </source>
</reference>
<protein>
    <submittedName>
        <fullName evidence="1">Uncharacterized protein</fullName>
    </submittedName>
</protein>
<sequence>MSNAMVISCRNLSQLQVKAQPLLLHASKWGTLNRLVELDCT</sequence>
<name>A0A2P2NK13_RHIMU</name>
<dbReference type="EMBL" id="GGEC01062345">
    <property type="protein sequence ID" value="MBX42829.1"/>
    <property type="molecule type" value="Transcribed_RNA"/>
</dbReference>
<accession>A0A2P2NK13</accession>
<organism evidence="1">
    <name type="scientific">Rhizophora mucronata</name>
    <name type="common">Asiatic mangrove</name>
    <dbReference type="NCBI Taxonomy" id="61149"/>
    <lineage>
        <taxon>Eukaryota</taxon>
        <taxon>Viridiplantae</taxon>
        <taxon>Streptophyta</taxon>
        <taxon>Embryophyta</taxon>
        <taxon>Tracheophyta</taxon>
        <taxon>Spermatophyta</taxon>
        <taxon>Magnoliopsida</taxon>
        <taxon>eudicotyledons</taxon>
        <taxon>Gunneridae</taxon>
        <taxon>Pentapetalae</taxon>
        <taxon>rosids</taxon>
        <taxon>fabids</taxon>
        <taxon>Malpighiales</taxon>
        <taxon>Rhizophoraceae</taxon>
        <taxon>Rhizophora</taxon>
    </lineage>
</organism>
<proteinExistence type="predicted"/>
<dbReference type="AlphaFoldDB" id="A0A2P2NK13"/>